<dbReference type="InterPro" id="IPR025943">
    <property type="entry name" value="Sigma_54_int_dom_ATP-bd_2"/>
</dbReference>
<dbReference type="InterPro" id="IPR009057">
    <property type="entry name" value="Homeodomain-like_sf"/>
</dbReference>
<evidence type="ECO:0000256" key="5">
    <source>
        <dbReference type="ARBA" id="ARBA00023163"/>
    </source>
</evidence>
<dbReference type="PROSITE" id="PS00688">
    <property type="entry name" value="SIGMA54_INTERACT_3"/>
    <property type="match status" value="1"/>
</dbReference>
<dbReference type="Pfam" id="PF25601">
    <property type="entry name" value="AAA_lid_14"/>
    <property type="match status" value="1"/>
</dbReference>
<dbReference type="Pfam" id="PF02954">
    <property type="entry name" value="HTH_8"/>
    <property type="match status" value="1"/>
</dbReference>
<dbReference type="Gene3D" id="1.10.8.60">
    <property type="match status" value="1"/>
</dbReference>
<evidence type="ECO:0000256" key="1">
    <source>
        <dbReference type="ARBA" id="ARBA00022741"/>
    </source>
</evidence>
<dbReference type="InterPro" id="IPR002078">
    <property type="entry name" value="Sigma_54_int"/>
</dbReference>
<dbReference type="SUPFAM" id="SSF52540">
    <property type="entry name" value="P-loop containing nucleoside triphosphate hydrolases"/>
    <property type="match status" value="1"/>
</dbReference>
<dbReference type="Gene3D" id="1.10.10.60">
    <property type="entry name" value="Homeodomain-like"/>
    <property type="match status" value="1"/>
</dbReference>
<name>A0A450XBV4_9GAMM</name>
<dbReference type="PROSITE" id="PS00675">
    <property type="entry name" value="SIGMA54_INTERACT_1"/>
    <property type="match status" value="1"/>
</dbReference>
<dbReference type="EMBL" id="CAADGH010000007">
    <property type="protein sequence ID" value="VFK74620.1"/>
    <property type="molecule type" value="Genomic_DNA"/>
</dbReference>
<feature type="domain" description="Sigma-54 factor interaction" evidence="6">
    <location>
        <begin position="144"/>
        <end position="370"/>
    </location>
</feature>
<dbReference type="GO" id="GO:0006355">
    <property type="term" value="P:regulation of DNA-templated transcription"/>
    <property type="evidence" value="ECO:0007669"/>
    <property type="project" value="InterPro"/>
</dbReference>
<dbReference type="AlphaFoldDB" id="A0A450XBV4"/>
<sequence length="458" mass="51657">MKKASTAQIHDIALTRPSTEIITILDSYSAPSILVSADYRILAANYAYRNRYTHGENPCQQHCYSVSHNNTVPCDQAGEKCPLQGSMATGELQRILHVHHTPNGTEHVEVETLPIRNEAGQILYYMEILRHIGIASTHAKTQGLVGNSPAFNRMLELVRRVAPSNVAVLLLGESGVGKEIVAQEIHKSSKRARRAFVPVECSGLTESLFENELFGHEKGAFTGAYTRKTGLVEAAHGGTLLLDEIGDIPLSIQVKLLRLLETGTYRHVGSVELEYADFRLICATHKNLEAMVKAGTFRKDLYYRISTFPIRLPALRERREDLPSLIDALLQKISGSRKVSLHPETMALLSEYHFPGNIRELRNILERATLLADSDTILPDHLPKECSTPQELSQPFGEEMEIAEQNLQEVLPLHVVEEKYLRRILIRYPNEKRKLAEKLGISERTLYRKVRYFNRHTT</sequence>
<evidence type="ECO:0000256" key="3">
    <source>
        <dbReference type="ARBA" id="ARBA00023015"/>
    </source>
</evidence>
<gene>
    <name evidence="8" type="ORF">BECKMB1821H_GA0114242_100739</name>
    <name evidence="7" type="ORF">BECKMB1821I_GA0114274_1001112</name>
</gene>
<dbReference type="FunFam" id="3.40.50.300:FF:000006">
    <property type="entry name" value="DNA-binding transcriptional regulator NtrC"/>
    <property type="match status" value="1"/>
</dbReference>
<dbReference type="GO" id="GO:0005524">
    <property type="term" value="F:ATP binding"/>
    <property type="evidence" value="ECO:0007669"/>
    <property type="project" value="UniProtKB-KW"/>
</dbReference>
<evidence type="ECO:0000259" key="6">
    <source>
        <dbReference type="PROSITE" id="PS50045"/>
    </source>
</evidence>
<dbReference type="SMART" id="SM00382">
    <property type="entry name" value="AAA"/>
    <property type="match status" value="1"/>
</dbReference>
<organism evidence="7">
    <name type="scientific">Candidatus Kentrum sp. MB</name>
    <dbReference type="NCBI Taxonomy" id="2138164"/>
    <lineage>
        <taxon>Bacteria</taxon>
        <taxon>Pseudomonadati</taxon>
        <taxon>Pseudomonadota</taxon>
        <taxon>Gammaproteobacteria</taxon>
        <taxon>Candidatus Kentrum</taxon>
    </lineage>
</organism>
<dbReference type="Pfam" id="PF08448">
    <property type="entry name" value="PAS_4"/>
    <property type="match status" value="1"/>
</dbReference>
<dbReference type="InterPro" id="IPR003593">
    <property type="entry name" value="AAA+_ATPase"/>
</dbReference>
<keyword evidence="2" id="KW-0067">ATP-binding</keyword>
<dbReference type="InterPro" id="IPR025662">
    <property type="entry name" value="Sigma_54_int_dom_ATP-bd_1"/>
</dbReference>
<protein>
    <submittedName>
        <fullName evidence="7">Sigma54 specific transcriptional regulator, Fis family</fullName>
    </submittedName>
</protein>
<evidence type="ECO:0000313" key="8">
    <source>
        <dbReference type="EMBL" id="VFK74620.1"/>
    </source>
</evidence>
<dbReference type="InterPro" id="IPR013656">
    <property type="entry name" value="PAS_4"/>
</dbReference>
<evidence type="ECO:0000256" key="2">
    <source>
        <dbReference type="ARBA" id="ARBA00022840"/>
    </source>
</evidence>
<dbReference type="InterPro" id="IPR002197">
    <property type="entry name" value="HTH_Fis"/>
</dbReference>
<dbReference type="Pfam" id="PF00158">
    <property type="entry name" value="Sigma54_activat"/>
    <property type="match status" value="1"/>
</dbReference>
<dbReference type="PROSITE" id="PS50045">
    <property type="entry name" value="SIGMA54_INTERACT_4"/>
    <property type="match status" value="1"/>
</dbReference>
<reference evidence="7" key="1">
    <citation type="submission" date="2019-02" db="EMBL/GenBank/DDBJ databases">
        <authorList>
            <person name="Gruber-Vodicka R. H."/>
            <person name="Seah K. B. B."/>
        </authorList>
    </citation>
    <scope>NUCLEOTIDE SEQUENCE</scope>
    <source>
        <strain evidence="8">BECK_BZ198</strain>
        <strain evidence="7">BECK_BZ199</strain>
    </source>
</reference>
<dbReference type="Gene3D" id="3.30.450.20">
    <property type="entry name" value="PAS domain"/>
    <property type="match status" value="1"/>
</dbReference>
<dbReference type="InterPro" id="IPR058031">
    <property type="entry name" value="AAA_lid_NorR"/>
</dbReference>
<dbReference type="SUPFAM" id="SSF55785">
    <property type="entry name" value="PYP-like sensor domain (PAS domain)"/>
    <property type="match status" value="1"/>
</dbReference>
<dbReference type="SUPFAM" id="SSF46689">
    <property type="entry name" value="Homeodomain-like"/>
    <property type="match status" value="1"/>
</dbReference>
<proteinExistence type="predicted"/>
<dbReference type="Gene3D" id="3.40.50.300">
    <property type="entry name" value="P-loop containing nucleotide triphosphate hydrolases"/>
    <property type="match status" value="1"/>
</dbReference>
<dbReference type="InterPro" id="IPR035965">
    <property type="entry name" value="PAS-like_dom_sf"/>
</dbReference>
<keyword evidence="1" id="KW-0547">Nucleotide-binding</keyword>
<dbReference type="GO" id="GO:0003677">
    <property type="term" value="F:DNA binding"/>
    <property type="evidence" value="ECO:0007669"/>
    <property type="project" value="UniProtKB-KW"/>
</dbReference>
<accession>A0A450XBV4</accession>
<dbReference type="PROSITE" id="PS00676">
    <property type="entry name" value="SIGMA54_INTERACT_2"/>
    <property type="match status" value="1"/>
</dbReference>
<evidence type="ECO:0000256" key="4">
    <source>
        <dbReference type="ARBA" id="ARBA00023125"/>
    </source>
</evidence>
<dbReference type="PANTHER" id="PTHR32071">
    <property type="entry name" value="TRANSCRIPTIONAL REGULATORY PROTEIN"/>
    <property type="match status" value="1"/>
</dbReference>
<keyword evidence="5" id="KW-0804">Transcription</keyword>
<dbReference type="InterPro" id="IPR027417">
    <property type="entry name" value="P-loop_NTPase"/>
</dbReference>
<dbReference type="EMBL" id="CAADFQ010000001">
    <property type="protein sequence ID" value="VFK26754.1"/>
    <property type="molecule type" value="Genomic_DNA"/>
</dbReference>
<dbReference type="CDD" id="cd00009">
    <property type="entry name" value="AAA"/>
    <property type="match status" value="1"/>
</dbReference>
<dbReference type="InterPro" id="IPR025944">
    <property type="entry name" value="Sigma_54_int_dom_CS"/>
</dbReference>
<evidence type="ECO:0000313" key="7">
    <source>
        <dbReference type="EMBL" id="VFK26754.1"/>
    </source>
</evidence>
<keyword evidence="4" id="KW-0238">DNA-binding</keyword>
<keyword evidence="3" id="KW-0805">Transcription regulation</keyword>